<dbReference type="Gene3D" id="3.30.760.10">
    <property type="entry name" value="RNA Cap, Translation Initiation Factor Eif4e"/>
    <property type="match status" value="1"/>
</dbReference>
<gene>
    <name evidence="7" type="ORF">AWRI3580_g3930</name>
</gene>
<dbReference type="PANTHER" id="PTHR11960">
    <property type="entry name" value="EUKARYOTIC TRANSLATION INITIATION FACTOR 4E RELATED"/>
    <property type="match status" value="1"/>
</dbReference>
<dbReference type="InterPro" id="IPR001040">
    <property type="entry name" value="TIF_eIF_4E"/>
</dbReference>
<reference evidence="8" key="1">
    <citation type="journal article" date="2016" name="Genome Announc.">
        <title>Genome sequences of three species of Hanseniaspora isolated from spontaneous wine fermentations.</title>
        <authorList>
            <person name="Sternes P.R."/>
            <person name="Lee D."/>
            <person name="Kutyna D.R."/>
            <person name="Borneman A.R."/>
        </authorList>
    </citation>
    <scope>NUCLEOTIDE SEQUENCE [LARGE SCALE GENOMIC DNA]</scope>
    <source>
        <strain evidence="8">AWRI3580</strain>
    </source>
</reference>
<keyword evidence="2 6" id="KW-0396">Initiation factor</keyword>
<evidence type="ECO:0000256" key="4">
    <source>
        <dbReference type="ARBA" id="ARBA00022884"/>
    </source>
</evidence>
<evidence type="ECO:0000256" key="6">
    <source>
        <dbReference type="RuleBase" id="RU004374"/>
    </source>
</evidence>
<dbReference type="VEuPathDB" id="FungiDB:AWRI3580_g3930"/>
<evidence type="ECO:0000256" key="3">
    <source>
        <dbReference type="ARBA" id="ARBA00022845"/>
    </source>
</evidence>
<comment type="similarity">
    <text evidence="1 6">Belongs to the eukaryotic initiation factor 4E family.</text>
</comment>
<evidence type="ECO:0000256" key="2">
    <source>
        <dbReference type="ARBA" id="ARBA00022540"/>
    </source>
</evidence>
<evidence type="ECO:0000313" key="7">
    <source>
        <dbReference type="EMBL" id="OEJ81716.1"/>
    </source>
</evidence>
<dbReference type="GO" id="GO:0006417">
    <property type="term" value="P:regulation of translation"/>
    <property type="evidence" value="ECO:0007669"/>
    <property type="project" value="UniProtKB-KW"/>
</dbReference>
<keyword evidence="4 6" id="KW-0694">RNA-binding</keyword>
<dbReference type="Pfam" id="PF01652">
    <property type="entry name" value="IF4E"/>
    <property type="match status" value="1"/>
</dbReference>
<proteinExistence type="inferred from homology"/>
<dbReference type="STRING" id="29833.A0A1E5R464"/>
<sequence length="266" mass="31274">MSTEEQPETKTLNNVAELDNSKYIAKLDNYKAKHPLKDEWSFWYVMPKKDETEQWSDLTKDIYTFGTLEEFWGLQAALPSVENLSTEYMFFKKDIKPEWEDPKNHHGGKWVISLVPEELGPDVITKFWGRIMFSIIGNNFINNENVNGFYISFKKHFFKLQVWTNTTDKDVVFPIGQQMKELLVNSEFGMHEESQMRKTNSFNPTRFTNKNPLYSQLHNATQEKDKSYKKPHAKSSIPVDQIKIVFNHHNRDKESNEIVINLIDKA</sequence>
<evidence type="ECO:0000256" key="1">
    <source>
        <dbReference type="ARBA" id="ARBA00009860"/>
    </source>
</evidence>
<dbReference type="Proteomes" id="UP000095358">
    <property type="component" value="Unassembled WGS sequence"/>
</dbReference>
<keyword evidence="8" id="KW-1185">Reference proteome</keyword>
<comment type="caution">
    <text evidence="7">The sequence shown here is derived from an EMBL/GenBank/DDBJ whole genome shotgun (WGS) entry which is preliminary data.</text>
</comment>
<organism evidence="7 8">
    <name type="scientific">Hanseniaspora uvarum</name>
    <name type="common">Yeast</name>
    <name type="synonym">Kloeckera apiculata</name>
    <dbReference type="NCBI Taxonomy" id="29833"/>
    <lineage>
        <taxon>Eukaryota</taxon>
        <taxon>Fungi</taxon>
        <taxon>Dikarya</taxon>
        <taxon>Ascomycota</taxon>
        <taxon>Saccharomycotina</taxon>
        <taxon>Saccharomycetes</taxon>
        <taxon>Saccharomycodales</taxon>
        <taxon>Saccharomycodaceae</taxon>
        <taxon>Hanseniaspora</taxon>
    </lineage>
</organism>
<evidence type="ECO:0000256" key="5">
    <source>
        <dbReference type="ARBA" id="ARBA00022917"/>
    </source>
</evidence>
<dbReference type="PANTHER" id="PTHR11960:SF8">
    <property type="entry name" value="EUKARYOTIC TRANSLATION INITIATION FACTOR 4E1-RELATED"/>
    <property type="match status" value="1"/>
</dbReference>
<dbReference type="InterPro" id="IPR023398">
    <property type="entry name" value="TIF_eIF4e-like"/>
</dbReference>
<dbReference type="PROSITE" id="PS00813">
    <property type="entry name" value="IF4E"/>
    <property type="match status" value="1"/>
</dbReference>
<dbReference type="GO" id="GO:0000340">
    <property type="term" value="F:RNA 7-methylguanosine cap binding"/>
    <property type="evidence" value="ECO:0007669"/>
    <property type="project" value="TreeGrafter"/>
</dbReference>
<dbReference type="EMBL" id="LPNN01000010">
    <property type="protein sequence ID" value="OEJ81716.1"/>
    <property type="molecule type" value="Genomic_DNA"/>
</dbReference>
<dbReference type="OrthoDB" id="3972544at2759"/>
<keyword evidence="5 6" id="KW-0648">Protein biosynthesis</keyword>
<dbReference type="AlphaFoldDB" id="A0A1E5R464"/>
<dbReference type="GO" id="GO:0016281">
    <property type="term" value="C:eukaryotic translation initiation factor 4F complex"/>
    <property type="evidence" value="ECO:0007669"/>
    <property type="project" value="TreeGrafter"/>
</dbReference>
<evidence type="ECO:0000313" key="8">
    <source>
        <dbReference type="Proteomes" id="UP000095358"/>
    </source>
</evidence>
<dbReference type="GO" id="GO:0003743">
    <property type="term" value="F:translation initiation factor activity"/>
    <property type="evidence" value="ECO:0007669"/>
    <property type="project" value="UniProtKB-KW"/>
</dbReference>
<dbReference type="InterPro" id="IPR019770">
    <property type="entry name" value="TIF_eIF_4E_CS"/>
</dbReference>
<accession>A0A1E5R464</accession>
<name>A0A1E5R464_HANUV</name>
<protein>
    <submittedName>
        <fullName evidence="7">Eukaryotic translation initiation factor 4E</fullName>
    </submittedName>
</protein>
<dbReference type="SUPFAM" id="SSF55418">
    <property type="entry name" value="eIF4e-like"/>
    <property type="match status" value="1"/>
</dbReference>
<keyword evidence="3" id="KW-0810">Translation regulation</keyword>